<dbReference type="Proteomes" id="UP000012149">
    <property type="component" value="Unassembled WGS sequence"/>
</dbReference>
<protein>
    <submittedName>
        <fullName evidence="1">Uncharacterized protein</fullName>
    </submittedName>
</protein>
<dbReference type="AlphaFoldDB" id="M6W105"/>
<organism evidence="1 2">
    <name type="scientific">Leptospira santarosai str. CBC1416</name>
    <dbReference type="NCBI Taxonomy" id="1193059"/>
    <lineage>
        <taxon>Bacteria</taxon>
        <taxon>Pseudomonadati</taxon>
        <taxon>Spirochaetota</taxon>
        <taxon>Spirochaetia</taxon>
        <taxon>Leptospirales</taxon>
        <taxon>Leptospiraceae</taxon>
        <taxon>Leptospira</taxon>
    </lineage>
</organism>
<accession>M6W105</accession>
<sequence length="50" mass="6102">MNSQWKIRNKPYEVFSEREKPERSFSGFDFGTIELGIDFRTYRNIRIRSV</sequence>
<dbReference type="EMBL" id="AKWE02000054">
    <property type="protein sequence ID" value="EMO58959.1"/>
    <property type="molecule type" value="Genomic_DNA"/>
</dbReference>
<comment type="caution">
    <text evidence="1">The sequence shown here is derived from an EMBL/GenBank/DDBJ whole genome shotgun (WGS) entry which is preliminary data.</text>
</comment>
<reference evidence="1 2" key="1">
    <citation type="submission" date="2013-01" db="EMBL/GenBank/DDBJ databases">
        <authorList>
            <person name="Harkins D.M."/>
            <person name="Durkin A.S."/>
            <person name="Brinkac L.M."/>
            <person name="Haft D.H."/>
            <person name="Selengut J.D."/>
            <person name="Sanka R."/>
            <person name="DePew J."/>
            <person name="Purushe J."/>
            <person name="Matthias M.A."/>
            <person name="Vinetz J.M."/>
            <person name="Sutton G.G."/>
            <person name="Nierman W.C."/>
            <person name="Fouts D.E."/>
        </authorList>
    </citation>
    <scope>NUCLEOTIDE SEQUENCE [LARGE SCALE GENOMIC DNA]</scope>
    <source>
        <strain evidence="1 2">CBC1416</strain>
    </source>
</reference>
<evidence type="ECO:0000313" key="2">
    <source>
        <dbReference type="Proteomes" id="UP000012149"/>
    </source>
</evidence>
<name>M6W105_9LEPT</name>
<gene>
    <name evidence="1" type="ORF">LEP1GSC161_1976</name>
</gene>
<evidence type="ECO:0000313" key="1">
    <source>
        <dbReference type="EMBL" id="EMO58959.1"/>
    </source>
</evidence>
<proteinExistence type="predicted"/>